<dbReference type="RefSeq" id="XP_030977469.1">
    <property type="nucleotide sequence ID" value="XM_031129338.1"/>
</dbReference>
<feature type="compositionally biased region" description="Polar residues" evidence="1">
    <location>
        <begin position="125"/>
        <end position="135"/>
    </location>
</feature>
<feature type="region of interest" description="Disordered" evidence="1">
    <location>
        <begin position="97"/>
        <end position="135"/>
    </location>
</feature>
<dbReference type="OrthoDB" id="5226630at2759"/>
<feature type="region of interest" description="Disordered" evidence="1">
    <location>
        <begin position="249"/>
        <end position="280"/>
    </location>
</feature>
<gene>
    <name evidence="3" type="ORF">PgNI_09354</name>
</gene>
<dbReference type="AlphaFoldDB" id="A0A6P8ARG4"/>
<feature type="region of interest" description="Disordered" evidence="1">
    <location>
        <begin position="16"/>
        <end position="84"/>
    </location>
</feature>
<proteinExistence type="predicted"/>
<dbReference type="KEGG" id="pgri:PgNI_09354"/>
<accession>A0A6P8ARG4</accession>
<evidence type="ECO:0000313" key="3">
    <source>
        <dbReference type="RefSeq" id="XP_030977469.1"/>
    </source>
</evidence>
<reference evidence="3" key="3">
    <citation type="submission" date="2025-08" db="UniProtKB">
        <authorList>
            <consortium name="RefSeq"/>
        </authorList>
    </citation>
    <scope>IDENTIFICATION</scope>
    <source>
        <strain evidence="3">NI907</strain>
    </source>
</reference>
<protein>
    <submittedName>
        <fullName evidence="3">Uncharacterized protein</fullName>
    </submittedName>
</protein>
<keyword evidence="2" id="KW-1185">Reference proteome</keyword>
<dbReference type="GeneID" id="41964246"/>
<evidence type="ECO:0000256" key="1">
    <source>
        <dbReference type="SAM" id="MobiDB-lite"/>
    </source>
</evidence>
<dbReference type="Proteomes" id="UP000515153">
    <property type="component" value="Unplaced"/>
</dbReference>
<evidence type="ECO:0000313" key="2">
    <source>
        <dbReference type="Proteomes" id="UP000515153"/>
    </source>
</evidence>
<reference evidence="3" key="2">
    <citation type="submission" date="2019-10" db="EMBL/GenBank/DDBJ databases">
        <authorList>
            <consortium name="NCBI Genome Project"/>
        </authorList>
    </citation>
    <scope>NUCLEOTIDE SEQUENCE</scope>
    <source>
        <strain evidence="3">NI907</strain>
    </source>
</reference>
<sequence length="280" mass="30828">MSLSKRFTRPVTTLARWNRPVLHRCLHQPSDPQQSGSHQKADDAPDAQNDPTQRPPSTHQDPPQATGSGNTNASSQPPKDYKTRPWIRAMIASGIKAKSQVNQGGIGLSSKGDDGNSEAGAKVDNTGSAGSSKRPSSWVLEALNKMFQRKGHSSLTGQRPAVFIENNTGGQFKSGQAKKDAMDQILREKYGIEDPEKRKRIIENAKTIEIDLRGSVLSLILICLVAAIVYQQLKEMDRRAQLVRMRQKETAARQEQVEEETPATDGQYSMMDNHTKLGGT</sequence>
<name>A0A6P8ARG4_PYRGI</name>
<organism evidence="2 3">
    <name type="scientific">Pyricularia grisea</name>
    <name type="common">Crabgrass-specific blast fungus</name>
    <name type="synonym">Magnaporthe grisea</name>
    <dbReference type="NCBI Taxonomy" id="148305"/>
    <lineage>
        <taxon>Eukaryota</taxon>
        <taxon>Fungi</taxon>
        <taxon>Dikarya</taxon>
        <taxon>Ascomycota</taxon>
        <taxon>Pezizomycotina</taxon>
        <taxon>Sordariomycetes</taxon>
        <taxon>Sordariomycetidae</taxon>
        <taxon>Magnaporthales</taxon>
        <taxon>Pyriculariaceae</taxon>
        <taxon>Pyricularia</taxon>
    </lineage>
</organism>
<feature type="compositionally biased region" description="Polar residues" evidence="1">
    <location>
        <begin position="49"/>
        <end position="77"/>
    </location>
</feature>
<reference evidence="3" key="1">
    <citation type="journal article" date="2019" name="Mol. Biol. Evol.">
        <title>Blast fungal genomes show frequent chromosomal changes, gene gains and losses, and effector gene turnover.</title>
        <authorList>
            <person name="Gomez Luciano L.B."/>
            <person name="Jason Tsai I."/>
            <person name="Chuma I."/>
            <person name="Tosa Y."/>
            <person name="Chen Y.H."/>
            <person name="Li J.Y."/>
            <person name="Li M.Y."/>
            <person name="Jade Lu M.Y."/>
            <person name="Nakayashiki H."/>
            <person name="Li W.H."/>
        </authorList>
    </citation>
    <scope>NUCLEOTIDE SEQUENCE</scope>
    <source>
        <strain evidence="3">NI907</strain>
    </source>
</reference>